<name>A0AAC8TI44_9BACT</name>
<evidence type="ECO:0000259" key="8">
    <source>
        <dbReference type="PROSITE" id="PS50109"/>
    </source>
</evidence>
<dbReference type="Proteomes" id="UP000256345">
    <property type="component" value="Unassembled WGS sequence"/>
</dbReference>
<dbReference type="PROSITE" id="PS50112">
    <property type="entry name" value="PAS"/>
    <property type="match status" value="1"/>
</dbReference>
<evidence type="ECO:0000313" key="12">
    <source>
        <dbReference type="Proteomes" id="UP000035579"/>
    </source>
</evidence>
<reference evidence="10 12" key="1">
    <citation type="submission" date="2015-05" db="EMBL/GenBank/DDBJ databases">
        <title>Genome assembly of Archangium gephyra DSM 2261.</title>
        <authorList>
            <person name="Sharma G."/>
            <person name="Subramanian S."/>
        </authorList>
    </citation>
    <scope>NUCLEOTIDE SEQUENCE [LARGE SCALE GENOMIC DNA]</scope>
    <source>
        <strain evidence="10 12">DSM 2261</strain>
    </source>
</reference>
<dbReference type="Gene3D" id="1.10.287.130">
    <property type="match status" value="1"/>
</dbReference>
<dbReference type="EMBL" id="QUMU01000002">
    <property type="protein sequence ID" value="REG35914.1"/>
    <property type="molecule type" value="Genomic_DNA"/>
</dbReference>
<evidence type="ECO:0000256" key="2">
    <source>
        <dbReference type="ARBA" id="ARBA00012438"/>
    </source>
</evidence>
<dbReference type="RefSeq" id="WP_053066903.1">
    <property type="nucleotide sequence ID" value="NZ_CP011509.1"/>
</dbReference>
<dbReference type="Pfam" id="PF02518">
    <property type="entry name" value="HATPase_c"/>
    <property type="match status" value="1"/>
</dbReference>
<dbReference type="PROSITE" id="PS50109">
    <property type="entry name" value="HIS_KIN"/>
    <property type="match status" value="1"/>
</dbReference>
<dbReference type="InterPro" id="IPR003594">
    <property type="entry name" value="HATPase_dom"/>
</dbReference>
<feature type="coiled-coil region" evidence="7">
    <location>
        <begin position="117"/>
        <end position="172"/>
    </location>
</feature>
<dbReference type="AlphaFoldDB" id="A0AAC8TI44"/>
<evidence type="ECO:0000259" key="9">
    <source>
        <dbReference type="PROSITE" id="PS50112"/>
    </source>
</evidence>
<dbReference type="KEGG" id="age:AA314_06847"/>
<sequence>MATHPVDDSLNTAPCGFFSFTDDGALVAVNATLADLLGYASGELVGSRVESLLTLASRMFYQTHLFPMIRMQGKAEEIFLSLRSRSGESIPVLLNAVRKEREGGSLNQCALIPVRNRGKYEDELLAAKRMAEEALRNNEELSRARQELELHARALDQKLSRLEQKNQELTRISTILSHDLREPIRKLSMFSSLFTQQDREVLSATGQRSLERIKVQSARMEQLVMALQEFVSLDDTQEPLEDVELGEVVGGARQLVTERAGMGMELHCEPLPMLQGRRRQLMMLFFQLIDNSVKFRRPEVSPRIDIECRLIQHNTYRANTGRYHYTDFARIIFADNGMGFDNRYSDYVFEALKKLDPNSPGQGIGLAICRKVVENHNGSISVESEPGRGTRFTLLLPLRQ</sequence>
<dbReference type="GO" id="GO:0000156">
    <property type="term" value="F:phosphorelay response regulator activity"/>
    <property type="evidence" value="ECO:0007669"/>
    <property type="project" value="TreeGrafter"/>
</dbReference>
<evidence type="ECO:0000313" key="10">
    <source>
        <dbReference type="EMBL" id="AKJ05221.1"/>
    </source>
</evidence>
<dbReference type="InterPro" id="IPR035965">
    <property type="entry name" value="PAS-like_dom_sf"/>
</dbReference>
<dbReference type="SUPFAM" id="SSF55874">
    <property type="entry name" value="ATPase domain of HSP90 chaperone/DNA topoisomerase II/histidine kinase"/>
    <property type="match status" value="1"/>
</dbReference>
<dbReference type="GO" id="GO:0016020">
    <property type="term" value="C:membrane"/>
    <property type="evidence" value="ECO:0007669"/>
    <property type="project" value="UniProtKB-SubCell"/>
</dbReference>
<accession>A0AAC8TI44</accession>
<dbReference type="SUPFAM" id="SSF47384">
    <property type="entry name" value="Homodimeric domain of signal transducing histidine kinase"/>
    <property type="match status" value="1"/>
</dbReference>
<dbReference type="GO" id="GO:0000155">
    <property type="term" value="F:phosphorelay sensor kinase activity"/>
    <property type="evidence" value="ECO:0007669"/>
    <property type="project" value="InterPro"/>
</dbReference>
<keyword evidence="13" id="KW-1185">Reference proteome</keyword>
<feature type="domain" description="PAS" evidence="9">
    <location>
        <begin position="2"/>
        <end position="46"/>
    </location>
</feature>
<proteinExistence type="predicted"/>
<dbReference type="EC" id="2.7.13.3" evidence="2"/>
<dbReference type="CDD" id="cd00082">
    <property type="entry name" value="HisKA"/>
    <property type="match status" value="1"/>
</dbReference>
<keyword evidence="7" id="KW-0175">Coiled coil</keyword>
<organism evidence="10 12">
    <name type="scientific">Archangium gephyra</name>
    <dbReference type="NCBI Taxonomy" id="48"/>
    <lineage>
        <taxon>Bacteria</taxon>
        <taxon>Pseudomonadati</taxon>
        <taxon>Myxococcota</taxon>
        <taxon>Myxococcia</taxon>
        <taxon>Myxococcales</taxon>
        <taxon>Cystobacterineae</taxon>
        <taxon>Archangiaceae</taxon>
        <taxon>Archangium</taxon>
    </lineage>
</organism>
<dbReference type="NCBIfam" id="TIGR00229">
    <property type="entry name" value="sensory_box"/>
    <property type="match status" value="1"/>
</dbReference>
<feature type="domain" description="Histidine kinase" evidence="8">
    <location>
        <begin position="175"/>
        <end position="400"/>
    </location>
</feature>
<evidence type="ECO:0000256" key="7">
    <source>
        <dbReference type="SAM" id="Coils"/>
    </source>
</evidence>
<evidence type="ECO:0000256" key="4">
    <source>
        <dbReference type="ARBA" id="ARBA00022679"/>
    </source>
</evidence>
<dbReference type="EMBL" id="CP011509">
    <property type="protein sequence ID" value="AKJ05221.1"/>
    <property type="molecule type" value="Genomic_DNA"/>
</dbReference>
<dbReference type="InterPro" id="IPR004358">
    <property type="entry name" value="Sig_transdc_His_kin-like_C"/>
</dbReference>
<dbReference type="PANTHER" id="PTHR42878:SF15">
    <property type="entry name" value="BACTERIOPHYTOCHROME"/>
    <property type="match status" value="1"/>
</dbReference>
<keyword evidence="6" id="KW-0472">Membrane</keyword>
<dbReference type="InterPro" id="IPR003661">
    <property type="entry name" value="HisK_dim/P_dom"/>
</dbReference>
<dbReference type="GO" id="GO:0007234">
    <property type="term" value="P:osmosensory signaling via phosphorelay pathway"/>
    <property type="evidence" value="ECO:0007669"/>
    <property type="project" value="TreeGrafter"/>
</dbReference>
<dbReference type="InterPro" id="IPR000014">
    <property type="entry name" value="PAS"/>
</dbReference>
<dbReference type="InterPro" id="IPR036097">
    <property type="entry name" value="HisK_dim/P_sf"/>
</dbReference>
<evidence type="ECO:0000256" key="6">
    <source>
        <dbReference type="ARBA" id="ARBA00023136"/>
    </source>
</evidence>
<dbReference type="Gene3D" id="3.30.450.20">
    <property type="entry name" value="PAS domain"/>
    <property type="match status" value="1"/>
</dbReference>
<dbReference type="Pfam" id="PF00512">
    <property type="entry name" value="HisKA"/>
    <property type="match status" value="1"/>
</dbReference>
<dbReference type="InterPro" id="IPR005467">
    <property type="entry name" value="His_kinase_dom"/>
</dbReference>
<evidence type="ECO:0000313" key="11">
    <source>
        <dbReference type="EMBL" id="REG35914.1"/>
    </source>
</evidence>
<dbReference type="SUPFAM" id="SSF55785">
    <property type="entry name" value="PYP-like sensor domain (PAS domain)"/>
    <property type="match status" value="1"/>
</dbReference>
<dbReference type="InterPro" id="IPR036890">
    <property type="entry name" value="HATPase_C_sf"/>
</dbReference>
<dbReference type="SMART" id="SM00387">
    <property type="entry name" value="HATPase_c"/>
    <property type="match status" value="1"/>
</dbReference>
<keyword evidence="5" id="KW-0418">Kinase</keyword>
<comment type="catalytic activity">
    <reaction evidence="1">
        <text>ATP + protein L-histidine = ADP + protein N-phospho-L-histidine.</text>
        <dbReference type="EC" id="2.7.13.3"/>
    </reaction>
</comment>
<gene>
    <name evidence="10" type="ORF">AA314_06847</name>
    <name evidence="11" type="ORF">ATI61_102288</name>
</gene>
<dbReference type="PANTHER" id="PTHR42878">
    <property type="entry name" value="TWO-COMPONENT HISTIDINE KINASE"/>
    <property type="match status" value="1"/>
</dbReference>
<dbReference type="Proteomes" id="UP000035579">
    <property type="component" value="Chromosome"/>
</dbReference>
<dbReference type="GO" id="GO:0030295">
    <property type="term" value="F:protein kinase activator activity"/>
    <property type="evidence" value="ECO:0007669"/>
    <property type="project" value="TreeGrafter"/>
</dbReference>
<evidence type="ECO:0000256" key="1">
    <source>
        <dbReference type="ARBA" id="ARBA00000085"/>
    </source>
</evidence>
<evidence type="ECO:0000256" key="5">
    <source>
        <dbReference type="ARBA" id="ARBA00022777"/>
    </source>
</evidence>
<dbReference type="Gene3D" id="3.30.565.10">
    <property type="entry name" value="Histidine kinase-like ATPase, C-terminal domain"/>
    <property type="match status" value="1"/>
</dbReference>
<dbReference type="InterPro" id="IPR050351">
    <property type="entry name" value="BphY/WalK/GraS-like"/>
</dbReference>
<dbReference type="PRINTS" id="PR00344">
    <property type="entry name" value="BCTRLSENSOR"/>
</dbReference>
<dbReference type="CDD" id="cd00130">
    <property type="entry name" value="PAS"/>
    <property type="match status" value="1"/>
</dbReference>
<keyword evidence="4" id="KW-0808">Transferase</keyword>
<protein>
    <recommendedName>
        <fullName evidence="2">histidine kinase</fullName>
        <ecNumber evidence="2">2.7.13.3</ecNumber>
    </recommendedName>
</protein>
<evidence type="ECO:0000313" key="13">
    <source>
        <dbReference type="Proteomes" id="UP000256345"/>
    </source>
</evidence>
<reference evidence="11 13" key="2">
    <citation type="submission" date="2018-08" db="EMBL/GenBank/DDBJ databases">
        <title>Genomic Encyclopedia of Archaeal and Bacterial Type Strains, Phase II (KMG-II): from individual species to whole genera.</title>
        <authorList>
            <person name="Goeker M."/>
        </authorList>
    </citation>
    <scope>NUCLEOTIDE SEQUENCE [LARGE SCALE GENOMIC DNA]</scope>
    <source>
        <strain evidence="11 13">DSM 2261</strain>
    </source>
</reference>
<evidence type="ECO:0000256" key="3">
    <source>
        <dbReference type="ARBA" id="ARBA00022553"/>
    </source>
</evidence>
<keyword evidence="3" id="KW-0597">Phosphoprotein</keyword>